<dbReference type="AlphaFoldDB" id="A0A099KF69"/>
<keyword evidence="5" id="KW-0697">Rotamase</keyword>
<keyword evidence="7" id="KW-0472">Membrane</keyword>
<dbReference type="GO" id="GO:0003755">
    <property type="term" value="F:peptidyl-prolyl cis-trans isomerase activity"/>
    <property type="evidence" value="ECO:0007669"/>
    <property type="project" value="UniProtKB-KW"/>
</dbReference>
<evidence type="ECO:0000256" key="2">
    <source>
        <dbReference type="ARBA" id="ARBA00007656"/>
    </source>
</evidence>
<evidence type="ECO:0000256" key="7">
    <source>
        <dbReference type="SAM" id="Phobius"/>
    </source>
</evidence>
<comment type="catalytic activity">
    <reaction evidence="1">
        <text>[protein]-peptidylproline (omega=180) = [protein]-peptidylproline (omega=0)</text>
        <dbReference type="Rhea" id="RHEA:16237"/>
        <dbReference type="Rhea" id="RHEA-COMP:10747"/>
        <dbReference type="Rhea" id="RHEA-COMP:10748"/>
        <dbReference type="ChEBI" id="CHEBI:83833"/>
        <dbReference type="ChEBI" id="CHEBI:83834"/>
        <dbReference type="EC" id="5.2.1.8"/>
    </reaction>
</comment>
<keyword evidence="7" id="KW-1133">Transmembrane helix</keyword>
<dbReference type="RefSeq" id="WP_033094902.1">
    <property type="nucleotide sequence ID" value="NZ_JQED01000045.1"/>
</dbReference>
<dbReference type="OrthoDB" id="196786at2"/>
<dbReference type="EC" id="5.2.1.8" evidence="3"/>
<evidence type="ECO:0000313" key="10">
    <source>
        <dbReference type="Proteomes" id="UP000029843"/>
    </source>
</evidence>
<sequence>MSYIKPTSFLREPFLHFIVLGIILFMAFNWLNPGSNNANKIEIKENKIKGLSLQFQAKWKRQPSTQELTGLIDNYITTEVYAKEAIALGLDQNDPLIKKRLRQKLEYMSENAMSLFKPNIDVLKQYFEQNKSAYTREPVYSFTQIYINPDKHKDNIAGHLLAVKKQLLQKLRVTPDASLLPQEFLQLSAYQIDRKLGTGFSEQLISLELGQWSEPVPSGVGMHFIRLTERTSEKVPEFDLVREEVLRDYSFQKRKTTLEQQKALLLSKYDVEIAPLKPEDAK</sequence>
<comment type="similarity">
    <text evidence="2">Belongs to the PpiC/parvulin rotamase family.</text>
</comment>
<feature type="transmembrane region" description="Helical" evidence="7">
    <location>
        <begin position="12"/>
        <end position="31"/>
    </location>
</feature>
<comment type="caution">
    <text evidence="9">The sequence shown here is derived from an EMBL/GenBank/DDBJ whole genome shotgun (WGS) entry which is preliminary data.</text>
</comment>
<dbReference type="InterPro" id="IPR046357">
    <property type="entry name" value="PPIase_dom_sf"/>
</dbReference>
<keyword evidence="7" id="KW-0812">Transmembrane</keyword>
<dbReference type="Pfam" id="PF13145">
    <property type="entry name" value="Rotamase_2"/>
    <property type="match status" value="1"/>
</dbReference>
<dbReference type="InterPro" id="IPR000297">
    <property type="entry name" value="PPIase_PpiC"/>
</dbReference>
<dbReference type="Proteomes" id="UP000029843">
    <property type="component" value="Unassembled WGS sequence"/>
</dbReference>
<keyword evidence="6 9" id="KW-0413">Isomerase</keyword>
<evidence type="ECO:0000256" key="6">
    <source>
        <dbReference type="ARBA" id="ARBA00023235"/>
    </source>
</evidence>
<evidence type="ECO:0000256" key="3">
    <source>
        <dbReference type="ARBA" id="ARBA00013194"/>
    </source>
</evidence>
<dbReference type="PATRIC" id="fig|28229.4.peg.3237"/>
<proteinExistence type="inferred from homology"/>
<accession>A0A099KF69</accession>
<dbReference type="EMBL" id="JQED01000045">
    <property type="protein sequence ID" value="KGJ88602.1"/>
    <property type="molecule type" value="Genomic_DNA"/>
</dbReference>
<evidence type="ECO:0000256" key="1">
    <source>
        <dbReference type="ARBA" id="ARBA00000971"/>
    </source>
</evidence>
<keyword evidence="4" id="KW-0732">Signal</keyword>
<dbReference type="Gene3D" id="3.10.50.40">
    <property type="match status" value="1"/>
</dbReference>
<dbReference type="PANTHER" id="PTHR47245">
    <property type="entry name" value="PEPTIDYLPROLYL ISOMERASE"/>
    <property type="match status" value="1"/>
</dbReference>
<reference evidence="9 10" key="1">
    <citation type="submission" date="2014-08" db="EMBL/GenBank/DDBJ databases">
        <title>Genomic and Phenotypic Diversity of Colwellia psychrerythraea strains from Disparate Marine Basins.</title>
        <authorList>
            <person name="Techtmann S.M."/>
            <person name="Stelling S.C."/>
            <person name="Utturkar S.M."/>
            <person name="Alshibli N."/>
            <person name="Harris A."/>
            <person name="Brown S.D."/>
            <person name="Hazen T.C."/>
        </authorList>
    </citation>
    <scope>NUCLEOTIDE SEQUENCE [LARGE SCALE GENOMIC DNA]</scope>
    <source>
        <strain evidence="9 10">ND2E</strain>
    </source>
</reference>
<protein>
    <recommendedName>
        <fullName evidence="3">peptidylprolyl isomerase</fullName>
        <ecNumber evidence="3">5.2.1.8</ecNumber>
    </recommendedName>
</protein>
<feature type="domain" description="PpiC" evidence="8">
    <location>
        <begin position="122"/>
        <end position="243"/>
    </location>
</feature>
<organism evidence="9 10">
    <name type="scientific">Colwellia psychrerythraea</name>
    <name type="common">Vibrio psychroerythus</name>
    <dbReference type="NCBI Taxonomy" id="28229"/>
    <lineage>
        <taxon>Bacteria</taxon>
        <taxon>Pseudomonadati</taxon>
        <taxon>Pseudomonadota</taxon>
        <taxon>Gammaproteobacteria</taxon>
        <taxon>Alteromonadales</taxon>
        <taxon>Colwelliaceae</taxon>
        <taxon>Colwellia</taxon>
    </lineage>
</organism>
<evidence type="ECO:0000256" key="4">
    <source>
        <dbReference type="ARBA" id="ARBA00022729"/>
    </source>
</evidence>
<gene>
    <name evidence="9" type="ORF">ND2E_3900</name>
</gene>
<evidence type="ECO:0000256" key="5">
    <source>
        <dbReference type="ARBA" id="ARBA00023110"/>
    </source>
</evidence>
<name>A0A099KF69_COLPS</name>
<evidence type="ECO:0000259" key="8">
    <source>
        <dbReference type="Pfam" id="PF13145"/>
    </source>
</evidence>
<dbReference type="InterPro" id="IPR050245">
    <property type="entry name" value="PrsA_foldase"/>
</dbReference>
<evidence type="ECO:0000313" key="9">
    <source>
        <dbReference type="EMBL" id="KGJ88602.1"/>
    </source>
</evidence>
<dbReference type="PANTHER" id="PTHR47245:SF1">
    <property type="entry name" value="FOLDASE PROTEIN PRSA"/>
    <property type="match status" value="1"/>
</dbReference>